<organism evidence="2 3">
    <name type="scientific">Rhodosalinus halophilus</name>
    <dbReference type="NCBI Taxonomy" id="2259333"/>
    <lineage>
        <taxon>Bacteria</taxon>
        <taxon>Pseudomonadati</taxon>
        <taxon>Pseudomonadota</taxon>
        <taxon>Alphaproteobacteria</taxon>
        <taxon>Rhodobacterales</taxon>
        <taxon>Paracoccaceae</taxon>
        <taxon>Rhodosalinus</taxon>
    </lineage>
</organism>
<dbReference type="OrthoDB" id="7867097at2"/>
<accession>A0A365UD71</accession>
<sequence length="142" mass="15876">MAPYRFERSGRTRQTAVALAAVWAVMGALVVFLDAALWVLAIPALFTLPAVWDLISDRRAGLEIGEDTIRWHSGRSAGEVVFGRIDKVRFDTRLDLSVKVSIVLVTGRKLRLPQESVPPWRDLEAALAERGIATERHHFSLM</sequence>
<evidence type="ECO:0000313" key="2">
    <source>
        <dbReference type="EMBL" id="RBI87088.1"/>
    </source>
</evidence>
<dbReference type="EMBL" id="QNTQ01000002">
    <property type="protein sequence ID" value="RBI87088.1"/>
    <property type="molecule type" value="Genomic_DNA"/>
</dbReference>
<keyword evidence="1" id="KW-1133">Transmembrane helix</keyword>
<feature type="transmembrane region" description="Helical" evidence="1">
    <location>
        <begin position="12"/>
        <end position="31"/>
    </location>
</feature>
<evidence type="ECO:0000313" key="3">
    <source>
        <dbReference type="Proteomes" id="UP000253370"/>
    </source>
</evidence>
<dbReference type="AlphaFoldDB" id="A0A365UD71"/>
<keyword evidence="3" id="KW-1185">Reference proteome</keyword>
<comment type="caution">
    <text evidence="2">The sequence shown here is derived from an EMBL/GenBank/DDBJ whole genome shotgun (WGS) entry which is preliminary data.</text>
</comment>
<keyword evidence="1" id="KW-0812">Transmembrane</keyword>
<dbReference type="RefSeq" id="WP_113287936.1">
    <property type="nucleotide sequence ID" value="NZ_QNTQ01000002.1"/>
</dbReference>
<dbReference type="Proteomes" id="UP000253370">
    <property type="component" value="Unassembled WGS sequence"/>
</dbReference>
<protein>
    <recommendedName>
        <fullName evidence="4">PH domain-containing protein</fullName>
    </recommendedName>
</protein>
<name>A0A365UD71_9RHOB</name>
<keyword evidence="1" id="KW-0472">Membrane</keyword>
<evidence type="ECO:0008006" key="4">
    <source>
        <dbReference type="Google" id="ProtNLM"/>
    </source>
</evidence>
<gene>
    <name evidence="2" type="ORF">DRV85_02895</name>
</gene>
<reference evidence="2 3" key="1">
    <citation type="submission" date="2018-07" db="EMBL/GenBank/DDBJ databases">
        <title>Rhodosalinus sp. strain E84T genomic sequence and assembly.</title>
        <authorList>
            <person name="Liu Z.-W."/>
            <person name="Lu D.-C."/>
        </authorList>
    </citation>
    <scope>NUCLEOTIDE SEQUENCE [LARGE SCALE GENOMIC DNA]</scope>
    <source>
        <strain evidence="2 3">E84</strain>
    </source>
</reference>
<proteinExistence type="predicted"/>
<evidence type="ECO:0000256" key="1">
    <source>
        <dbReference type="SAM" id="Phobius"/>
    </source>
</evidence>